<dbReference type="Proteomes" id="UP000184330">
    <property type="component" value="Unassembled WGS sequence"/>
</dbReference>
<dbReference type="STRING" id="576137.A0A1L7X614"/>
<evidence type="ECO:0000313" key="3">
    <source>
        <dbReference type="EMBL" id="CZR60453.1"/>
    </source>
</evidence>
<feature type="compositionally biased region" description="Polar residues" evidence="1">
    <location>
        <begin position="789"/>
        <end position="798"/>
    </location>
</feature>
<feature type="region of interest" description="Disordered" evidence="1">
    <location>
        <begin position="955"/>
        <end position="986"/>
    </location>
</feature>
<evidence type="ECO:0000256" key="1">
    <source>
        <dbReference type="SAM" id="MobiDB-lite"/>
    </source>
</evidence>
<dbReference type="InterPro" id="IPR037791">
    <property type="entry name" value="C2_fungal_Inn1"/>
</dbReference>
<dbReference type="PROSITE" id="PS50004">
    <property type="entry name" value="C2"/>
    <property type="match status" value="1"/>
</dbReference>
<protein>
    <submittedName>
        <fullName evidence="3">Related to calcineurin temperature suppressor Cts1</fullName>
    </submittedName>
</protein>
<feature type="compositionally biased region" description="Basic and acidic residues" evidence="1">
    <location>
        <begin position="805"/>
        <end position="828"/>
    </location>
</feature>
<name>A0A1L7X614_9HELO</name>
<dbReference type="PANTHER" id="PTHR47052">
    <property type="entry name" value="CONSERVED SERINE PROLINE-RICH PROTEIN (AFU_ORTHOLOGUE AFUA_2G01790)"/>
    <property type="match status" value="1"/>
</dbReference>
<dbReference type="Pfam" id="PF00168">
    <property type="entry name" value="C2"/>
    <property type="match status" value="1"/>
</dbReference>
<dbReference type="InterPro" id="IPR052981">
    <property type="entry name" value="Ingression_C2_domain"/>
</dbReference>
<dbReference type="OrthoDB" id="270970at2759"/>
<feature type="compositionally biased region" description="Polar residues" evidence="1">
    <location>
        <begin position="515"/>
        <end position="526"/>
    </location>
</feature>
<feature type="compositionally biased region" description="Pro residues" evidence="1">
    <location>
        <begin position="965"/>
        <end position="983"/>
    </location>
</feature>
<feature type="compositionally biased region" description="Pro residues" evidence="1">
    <location>
        <begin position="416"/>
        <end position="428"/>
    </location>
</feature>
<dbReference type="SMART" id="SM00239">
    <property type="entry name" value="C2"/>
    <property type="match status" value="1"/>
</dbReference>
<evidence type="ECO:0000259" key="2">
    <source>
        <dbReference type="PROSITE" id="PS50004"/>
    </source>
</evidence>
<feature type="compositionally biased region" description="Polar residues" evidence="1">
    <location>
        <begin position="567"/>
        <end position="582"/>
    </location>
</feature>
<evidence type="ECO:0000313" key="4">
    <source>
        <dbReference type="Proteomes" id="UP000184330"/>
    </source>
</evidence>
<dbReference type="Gene3D" id="2.60.40.150">
    <property type="entry name" value="C2 domain"/>
    <property type="match status" value="1"/>
</dbReference>
<feature type="compositionally biased region" description="Polar residues" evidence="1">
    <location>
        <begin position="686"/>
        <end position="704"/>
    </location>
</feature>
<dbReference type="AlphaFoldDB" id="A0A1L7X614"/>
<feature type="compositionally biased region" description="Basic and acidic residues" evidence="1">
    <location>
        <begin position="389"/>
        <end position="403"/>
    </location>
</feature>
<feature type="compositionally biased region" description="Polar residues" evidence="1">
    <location>
        <begin position="306"/>
        <end position="343"/>
    </location>
</feature>
<feature type="compositionally biased region" description="Low complexity" evidence="1">
    <location>
        <begin position="476"/>
        <end position="487"/>
    </location>
</feature>
<feature type="compositionally biased region" description="Low complexity" evidence="1">
    <location>
        <begin position="583"/>
        <end position="609"/>
    </location>
</feature>
<feature type="compositionally biased region" description="Low complexity" evidence="1">
    <location>
        <begin position="749"/>
        <end position="761"/>
    </location>
</feature>
<dbReference type="SUPFAM" id="SSF49562">
    <property type="entry name" value="C2 domain (Calcium/lipid-binding domain, CaLB)"/>
    <property type="match status" value="1"/>
</dbReference>
<keyword evidence="4" id="KW-1185">Reference proteome</keyword>
<organism evidence="3 4">
    <name type="scientific">Phialocephala subalpina</name>
    <dbReference type="NCBI Taxonomy" id="576137"/>
    <lineage>
        <taxon>Eukaryota</taxon>
        <taxon>Fungi</taxon>
        <taxon>Dikarya</taxon>
        <taxon>Ascomycota</taxon>
        <taxon>Pezizomycotina</taxon>
        <taxon>Leotiomycetes</taxon>
        <taxon>Helotiales</taxon>
        <taxon>Mollisiaceae</taxon>
        <taxon>Phialocephala</taxon>
        <taxon>Phialocephala fortinii species complex</taxon>
    </lineage>
</organism>
<gene>
    <name evidence="3" type="ORF">PAC_10349</name>
</gene>
<dbReference type="PANTHER" id="PTHR47052:SF3">
    <property type="entry name" value="INGRESSION PROTEIN 1"/>
    <property type="match status" value="1"/>
</dbReference>
<dbReference type="CDD" id="cd08681">
    <property type="entry name" value="C2_fungal_Inn1p-like"/>
    <property type="match status" value="1"/>
</dbReference>
<feature type="compositionally biased region" description="Polar residues" evidence="1">
    <location>
        <begin position="909"/>
        <end position="918"/>
    </location>
</feature>
<feature type="compositionally biased region" description="Polar residues" evidence="1">
    <location>
        <begin position="620"/>
        <end position="635"/>
    </location>
</feature>
<feature type="compositionally biased region" description="Basic and acidic residues" evidence="1">
    <location>
        <begin position="154"/>
        <end position="163"/>
    </location>
</feature>
<feature type="region of interest" description="Disordered" evidence="1">
    <location>
        <begin position="150"/>
        <end position="658"/>
    </location>
</feature>
<dbReference type="InterPro" id="IPR000008">
    <property type="entry name" value="C2_dom"/>
</dbReference>
<dbReference type="EMBL" id="FJOG01000016">
    <property type="protein sequence ID" value="CZR60453.1"/>
    <property type="molecule type" value="Genomic_DNA"/>
</dbReference>
<reference evidence="3 4" key="1">
    <citation type="submission" date="2016-03" db="EMBL/GenBank/DDBJ databases">
        <authorList>
            <person name="Ploux O."/>
        </authorList>
    </citation>
    <scope>NUCLEOTIDE SEQUENCE [LARGE SCALE GENOMIC DNA]</scope>
    <source>
        <strain evidence="3 4">UAMH 11012</strain>
    </source>
</reference>
<feature type="domain" description="C2" evidence="2">
    <location>
        <begin position="13"/>
        <end position="131"/>
    </location>
</feature>
<accession>A0A1L7X614</accession>
<feature type="region of interest" description="Disordered" evidence="1">
    <location>
        <begin position="681"/>
        <end position="709"/>
    </location>
</feature>
<proteinExistence type="predicted"/>
<sequence length="1007" mass="109559">MASKLKIHGLNGVHTAGIFSDMTVDGPEIGTLVVIVDRAKNLPNRKTIGKQDPYCAARLGKEAKKTETDRRGGQTPRWDQELRYTVHDSPDYYQLKVSVFNDDKKTDLIGETWVDLKEVVVPGGGQNDIWHNLSCKGKYAGEIRLEITYYDTRPQQERPEKAKQAGTNGVDDGGRESLRGPRQPKAPVKRRPLPSDPVSGGQAPSPTVIPDHVHTPPRGYPAPPTTAPDHGSTPPRGYREPSAIPDHIQTQTPPRGYYTPSSAPELPTPPRGYQSPSSAPEHISTPPRGYQNPPSAIPEHVHTPSRGYQSPSYIPNQSPLQSVEYSTPPSQFSRSQGYESRSPMNGHGPPPGVLAATPAPQSIQHDRYEIYDPMARSDFTPSRDTNGYRLRENSFDTEPRYGSRYEMAQPDEYGSPPSPGGPPPPPPAHRSGNGSNQASPGSAMASRGSYGFSPDSRSQNGYGTPTHEPHRHSVPAYSQSNSYQAYSPEREQDQFRRSGNGGYQESPPRHHSYDSAYSANYGSMQPTVEDAPPSPGGSYSQPRHPRSRTSSYNERRYDQVPSPAPLNLTNRVGSAASGRNSISTVPTPSQQYSSSSVGYTSATSSQLSSYRERSRDRSYTDASISSRTSYNSMPRQEQRPRGNSEDPSAAYSNYGIPPVPATLVAGMDPLIAQEISDRIYDEKRASASNPSRGRPQYQNPSQYEHNGRKLLGYNEPAVEPFVPAAAKYDDRQSRFSTATTAVIKPRALSPDVRVPRKSVSPSPRPSDDQRRLSGVPFGPDSYNALNPAVSGSTSTPSLSAAYDPKSADPDAKIITHDGREVDPSDHIPESNYAPLLEKKGPKYASQMPDRNYQPPTAPQPLSATGRRPLKQTGRPQSMSAMGPVYMSGGADSMTPATGRNRLQKKANRVSAQPAQHSSPLAPITPYQDNSYAPKSLPRANTMDFASSENYAPAYGNSPGYRGTTGPPPIPAKIPNGAPPPPGGDPWALLEEMKNIDLGSGRARRRGY</sequence>
<dbReference type="InterPro" id="IPR035892">
    <property type="entry name" value="C2_domain_sf"/>
</dbReference>
<feature type="region of interest" description="Disordered" evidence="1">
    <location>
        <begin position="731"/>
        <end position="938"/>
    </location>
</feature>
<feature type="compositionally biased region" description="Basic and acidic residues" evidence="1">
    <location>
        <begin position="610"/>
        <end position="619"/>
    </location>
</feature>